<dbReference type="PANTHER" id="PTHR40094:SF1">
    <property type="entry name" value="UBIQUITIN DOMAIN-CONTAINING PROTEIN"/>
    <property type="match status" value="1"/>
</dbReference>
<dbReference type="Pfam" id="PF01835">
    <property type="entry name" value="MG2"/>
    <property type="match status" value="1"/>
</dbReference>
<dbReference type="InterPro" id="IPR013783">
    <property type="entry name" value="Ig-like_fold"/>
</dbReference>
<dbReference type="CDD" id="cd00688">
    <property type="entry name" value="ISOPREN_C2_like"/>
    <property type="match status" value="1"/>
</dbReference>
<proteinExistence type="inferred from homology"/>
<evidence type="ECO:0000259" key="2">
    <source>
        <dbReference type="SMART" id="SM01360"/>
    </source>
</evidence>
<dbReference type="SMART" id="SM01360">
    <property type="entry name" value="A2M"/>
    <property type="match status" value="1"/>
</dbReference>
<evidence type="ECO:0000313" key="3">
    <source>
        <dbReference type="EMBL" id="MBC5619491.1"/>
    </source>
</evidence>
<evidence type="ECO:0000313" key="4">
    <source>
        <dbReference type="Proteomes" id="UP000646484"/>
    </source>
</evidence>
<comment type="similarity">
    <text evidence="1">Belongs to the protease inhibitor I39 (alpha-2-macroglobulin) family. Bacterial alpha-2-macroglobulin subfamily.</text>
</comment>
<dbReference type="RefSeq" id="WP_186974505.1">
    <property type="nucleotide sequence ID" value="NZ_JACOOH010000001.1"/>
</dbReference>
<comment type="caution">
    <text evidence="3">The sequence shown here is derived from an EMBL/GenBank/DDBJ whole genome shotgun (WGS) entry which is preliminary data.</text>
</comment>
<sequence>MIKRLLIITVLLFGVHVAFSQQNISDKENEAAPKTALLQALKDYRQAVKEKNSPLLIQSLIRQIKYQALIDMDSIPPMLQDLEKYIGEDRNTVEKSILHSLIAELYQMYYMSQLSQIYNRTPVTGYIPRNMAEWTGNIYIEKIFQHALDAVKAQPQLAEVNCLDYKEIMILGKNSPALRPTMYDFLVYRSIDILNGLYNISQYYKQSPVTDNQLFAPVADFAGMTIEAKPFDVSSNIIKLYQSLLQSELTAKRADAVLISDLDRLEYIRRVINTNDSDSLYTSALEQLAHQYNKSPYNAEVLYKLAQTYYQPTRFNYANPSTTEKPEYKKALDICNKGIRQYPNYFRINILKQMAQEITRTNVFYTIEPNVYPGHTQNIKLSFKNLSDISFTLYKVDETTLDYLHLDKKTPKLKKISTHTYRLPKELYSQDTVLQIPVTSTGRYQLTVSYGTAKQQADSSYFSSSRLSTIASKTSDKNYNVLVCDLVSGKPIQGAKVKIYSRSGRKYVLDTEFTSDANGIASIKNVPQDRLYQVTSGSDDHGVVTRLPNQYFSSSTPIVKETSLFTDRAIYRPGQIVYFSGISWEATAEASKAVTGKKYTVTLSDVNNQVVAKEEVQTNEFGSFAGKFTLPQDVLNGLFFITAGEANHTITVAEYKRPKFEITFNPIKGAYKSGDRLTVSGIAKNYSGANAGNSKVTYSIQSRSFAWRFQENTIAAGKTQTNEKGEFSISFDTEKTTDNSPGALYRNFVTYTVSVTVTTPNGETQESNYSVQVAPQNYRLNSSVYPYMNKEKPNSITVTTLNYNEYPLTENITYELSALKPLQKLGEEYDRSNLPVDKKVLEGTFTTNTDKPLELNLSSLPSGAYLLKLSGTGDNSNITDENIIYLYSPQDKRPPYLTYFWSVEEKTTCIPGEDARILLGSSAKDVYVLYEIYSDQKLMERKRLVLNNSNTTLTIPYKEDFGKKAEVIVSFIKDGEFFTNNFMLTREEADKKLDIITKTFRDHLTPGQKEEWSFTIKNGQGKAVIAEIMADMYDASLDKIRPNIWNFNPVYYNYSTTPRWRFDNYPLRGTLGYNQKRMEVPGFEFNRLNLYGLSQYTFLGWDNAVVAGYGHSRGGAKQEIMVEEMAEEEIALPRKVAGIAEDNDNTKFYIRGLSSFKASADSGVPGVLSEESVTGATPQIRQNFQETAFFYPQLLTDSTGNVVIKFTVPESTTTWKFMALAHTRDMQFGQIERSVITSKEFMVNTNLPRFVRTGDKVVLQATINNLTTTAQQGEAYLELFVPSTDVVISKQQQPFNVNAQENQTVSFEFTAPEDTDLLGCRIVASSAQFSDGEQHVLPVVPDATLVTQTLPIFASKQGQQTFKLNAPKGITPYRLTLELTANPVWYAVLALPTINTPQTENVTEITASYYVSTLATAIANGNPRITDAIRQWMQKPDAALTSPLEKNQELKSILLQLSPWVTEAQSETQQMHSLGELLDVNRQNYIARQAIKKLAELQNEDGGWSWFKGFYSSSFMTENVLEAMARLVSLNATSHPEEVKMMQIKALNFLDKQIQESYKNIKTAGYSQILYLYTRSSYRDIPLTDALEAHKFYLGQLETSWTKLSLYEKALSAITLYRYGKTDAAKQIIHSLKEYSTTTPEMGMYWANNRSTLFTNSAIQTHVAIMSAFREIEGNSTDTEGMKQWLLRQKQTQNWGSTPTTVDAIYALLLTGNNQLASQEELAVKLGNKKLNITPEESKLGYIKQSFTGKEITPKMLNVTLSKQQQQASWGGLYLQYFEKLDKITSHSGGISVKKQLFIQQEEDTGSTLIPLAGQELKVGDRICIRITVSNDQDMQFVHLKDLRAGCFEPTEQLSGNRWQEALVYYQETTDVATNFFFDFLPKGTHVFEYTVWIAQSGTYQDGISTLQCVYAPQYSANSDAGTITVH</sequence>
<dbReference type="SUPFAM" id="SSF48239">
    <property type="entry name" value="Terpenoid cyclases/Protein prenyltransferases"/>
    <property type="match status" value="1"/>
</dbReference>
<feature type="domain" description="Alpha-2-macroglobulin" evidence="2">
    <location>
        <begin position="1187"/>
        <end position="1277"/>
    </location>
</feature>
<dbReference type="InterPro" id="IPR002890">
    <property type="entry name" value="MG2"/>
</dbReference>
<dbReference type="Proteomes" id="UP000646484">
    <property type="component" value="Unassembled WGS sequence"/>
</dbReference>
<dbReference type="Gene3D" id="2.20.130.20">
    <property type="match status" value="1"/>
</dbReference>
<dbReference type="InterPro" id="IPR008930">
    <property type="entry name" value="Terpenoid_cyclase/PrenylTrfase"/>
</dbReference>
<evidence type="ECO:0000256" key="1">
    <source>
        <dbReference type="ARBA" id="ARBA00010556"/>
    </source>
</evidence>
<name>A0ABR7CUZ2_9BACT</name>
<dbReference type="Pfam" id="PF17973">
    <property type="entry name" value="bMG10"/>
    <property type="match status" value="1"/>
</dbReference>
<protein>
    <recommendedName>
        <fullName evidence="2">Alpha-2-macroglobulin domain-containing protein</fullName>
    </recommendedName>
</protein>
<reference evidence="3 4" key="1">
    <citation type="submission" date="2020-08" db="EMBL/GenBank/DDBJ databases">
        <title>Genome public.</title>
        <authorList>
            <person name="Liu C."/>
            <person name="Sun Q."/>
        </authorList>
    </citation>
    <scope>NUCLEOTIDE SEQUENCE [LARGE SCALE GENOMIC DNA]</scope>
    <source>
        <strain evidence="3 4">NSJ-56</strain>
    </source>
</reference>
<keyword evidence="4" id="KW-1185">Reference proteome</keyword>
<dbReference type="Pfam" id="PF00207">
    <property type="entry name" value="A2M"/>
    <property type="match status" value="1"/>
</dbReference>
<dbReference type="Gene3D" id="2.60.40.10">
    <property type="entry name" value="Immunoglobulins"/>
    <property type="match status" value="1"/>
</dbReference>
<dbReference type="Gene3D" id="1.50.10.20">
    <property type="match status" value="1"/>
</dbReference>
<dbReference type="EMBL" id="JACOOH010000001">
    <property type="protein sequence ID" value="MBC5619491.1"/>
    <property type="molecule type" value="Genomic_DNA"/>
</dbReference>
<gene>
    <name evidence="3" type="ORF">H8S64_00100</name>
</gene>
<dbReference type="Gene3D" id="2.60.40.1930">
    <property type="match status" value="1"/>
</dbReference>
<dbReference type="PANTHER" id="PTHR40094">
    <property type="entry name" value="ALPHA-2-MACROGLOBULIN HOMOLOG"/>
    <property type="match status" value="1"/>
</dbReference>
<dbReference type="InterPro" id="IPR041246">
    <property type="entry name" value="Bact_MG10"/>
</dbReference>
<dbReference type="InterPro" id="IPR001599">
    <property type="entry name" value="Macroglobln_a2"/>
</dbReference>
<organism evidence="3 4">
    <name type="scientific">Butyricimonas hominis</name>
    <dbReference type="NCBI Taxonomy" id="2763032"/>
    <lineage>
        <taxon>Bacteria</taxon>
        <taxon>Pseudomonadati</taxon>
        <taxon>Bacteroidota</taxon>
        <taxon>Bacteroidia</taxon>
        <taxon>Bacteroidales</taxon>
        <taxon>Odoribacteraceae</taxon>
        <taxon>Butyricimonas</taxon>
    </lineage>
</organism>
<accession>A0ABR7CUZ2</accession>
<dbReference type="InterPro" id="IPR051802">
    <property type="entry name" value="YfhM-like"/>
</dbReference>